<dbReference type="InterPro" id="IPR013783">
    <property type="entry name" value="Ig-like_fold"/>
</dbReference>
<dbReference type="EMBL" id="JBHUHP010000009">
    <property type="protein sequence ID" value="MFD2091828.1"/>
    <property type="molecule type" value="Genomic_DNA"/>
</dbReference>
<organism evidence="2 3">
    <name type="scientific">Blastococcus deserti</name>
    <dbReference type="NCBI Taxonomy" id="2259033"/>
    <lineage>
        <taxon>Bacteria</taxon>
        <taxon>Bacillati</taxon>
        <taxon>Actinomycetota</taxon>
        <taxon>Actinomycetes</taxon>
        <taxon>Geodermatophilales</taxon>
        <taxon>Geodermatophilaceae</taxon>
        <taxon>Blastococcus</taxon>
    </lineage>
</organism>
<protein>
    <recommendedName>
        <fullName evidence="4">Fibronectin type-III domain-containing protein</fullName>
    </recommendedName>
</protein>
<dbReference type="Proteomes" id="UP001597402">
    <property type="component" value="Unassembled WGS sequence"/>
</dbReference>
<evidence type="ECO:0000313" key="3">
    <source>
        <dbReference type="Proteomes" id="UP001597402"/>
    </source>
</evidence>
<feature type="region of interest" description="Disordered" evidence="1">
    <location>
        <begin position="1"/>
        <end position="22"/>
    </location>
</feature>
<sequence length="366" mass="36952">MIRPRAVPAGARAARARRRARRAGRRRLRTVVCLSAALAITSTVTAAYAVFSDASGLATTVSTAVLEPPAGLTVTQTCTPPATIALRGTTSAKGQDSLTLVTPTGTSSGDVLVAQVANRYGAYGGLTAPAGWTLLGRTTSGSAVTSAMFWRVATAAEPTSATFGLVGSSGVQMVGGIAAYRGVSTSDPVNAFGTAIGAGATASTPSVTTTRAGTMLVHTIVKRQEDLPPPAGTTGRWQLMSGNGTATAGATGADELFAGPGTTTSRTSTTGFSTEWVTHTVALRPMPGTPGAAAGWTASPSTWASGYLLERVVGSTVQASQAVSPVGATSATDGPLVNGTSYTYRLRTSYRGWTSLPVSVPFTPSC</sequence>
<gene>
    <name evidence="2" type="ORF">ACFSHS_09625</name>
</gene>
<dbReference type="Gene3D" id="2.60.40.10">
    <property type="entry name" value="Immunoglobulins"/>
    <property type="match status" value="1"/>
</dbReference>
<evidence type="ECO:0000313" key="2">
    <source>
        <dbReference type="EMBL" id="MFD2091828.1"/>
    </source>
</evidence>
<feature type="compositionally biased region" description="Low complexity" evidence="1">
    <location>
        <begin position="1"/>
        <end position="13"/>
    </location>
</feature>
<dbReference type="InterPro" id="IPR036116">
    <property type="entry name" value="FN3_sf"/>
</dbReference>
<comment type="caution">
    <text evidence="2">The sequence shown here is derived from an EMBL/GenBank/DDBJ whole genome shotgun (WGS) entry which is preliminary data.</text>
</comment>
<evidence type="ECO:0008006" key="4">
    <source>
        <dbReference type="Google" id="ProtNLM"/>
    </source>
</evidence>
<keyword evidence="3" id="KW-1185">Reference proteome</keyword>
<reference evidence="3" key="1">
    <citation type="journal article" date="2019" name="Int. J. Syst. Evol. Microbiol.">
        <title>The Global Catalogue of Microorganisms (GCM) 10K type strain sequencing project: providing services to taxonomists for standard genome sequencing and annotation.</title>
        <authorList>
            <consortium name="The Broad Institute Genomics Platform"/>
            <consortium name="The Broad Institute Genome Sequencing Center for Infectious Disease"/>
            <person name="Wu L."/>
            <person name="Ma J."/>
        </authorList>
    </citation>
    <scope>NUCLEOTIDE SEQUENCE [LARGE SCALE GENOMIC DNA]</scope>
    <source>
        <strain evidence="3">JCM 3338</strain>
    </source>
</reference>
<name>A0ABW4XBL0_9ACTN</name>
<dbReference type="SUPFAM" id="SSF49265">
    <property type="entry name" value="Fibronectin type III"/>
    <property type="match status" value="1"/>
</dbReference>
<proteinExistence type="predicted"/>
<accession>A0ABW4XBL0</accession>
<evidence type="ECO:0000256" key="1">
    <source>
        <dbReference type="SAM" id="MobiDB-lite"/>
    </source>
</evidence>
<dbReference type="RefSeq" id="WP_376874493.1">
    <property type="nucleotide sequence ID" value="NZ_JBHUHP010000009.1"/>
</dbReference>